<keyword evidence="7 9" id="KW-0100">Branched-chain amino acid biosynthesis</keyword>
<dbReference type="InterPro" id="IPR012000">
    <property type="entry name" value="Thiamin_PyroP_enz_cen_dom"/>
</dbReference>
<accession>C0EF01</accession>
<dbReference type="InterPro" id="IPR012001">
    <property type="entry name" value="Thiamin_PyroP_enz_TPP-bd_dom"/>
</dbReference>
<feature type="domain" description="Thiamine pyrophosphate enzyme central" evidence="10">
    <location>
        <begin position="191"/>
        <end position="326"/>
    </location>
</feature>
<dbReference type="UniPathway" id="UPA00049">
    <property type="reaction ID" value="UER00059"/>
</dbReference>
<evidence type="ECO:0000256" key="5">
    <source>
        <dbReference type="ARBA" id="ARBA00022605"/>
    </source>
</evidence>
<dbReference type="GO" id="GO:0050660">
    <property type="term" value="F:flavin adenine dinucleotide binding"/>
    <property type="evidence" value="ECO:0007669"/>
    <property type="project" value="InterPro"/>
</dbReference>
<dbReference type="EMBL" id="ACEC01000082">
    <property type="protein sequence ID" value="EEG29903.1"/>
    <property type="molecule type" value="Genomic_DNA"/>
</dbReference>
<comment type="pathway">
    <text evidence="1 9">Amino-acid biosynthesis; L-isoleucine biosynthesis; L-isoleucine from 2-oxobutanoate: step 1/4.</text>
</comment>
<keyword evidence="9" id="KW-0460">Magnesium</keyword>
<dbReference type="SUPFAM" id="SSF52518">
    <property type="entry name" value="Thiamin diphosphate-binding fold (THDP-binding)"/>
    <property type="match status" value="2"/>
</dbReference>
<dbReference type="FunFam" id="3.40.50.970:FF:000007">
    <property type="entry name" value="Acetolactate synthase"/>
    <property type="match status" value="1"/>
</dbReference>
<dbReference type="Pfam" id="PF02775">
    <property type="entry name" value="TPP_enzyme_C"/>
    <property type="match status" value="1"/>
</dbReference>
<dbReference type="PANTHER" id="PTHR18968:SF13">
    <property type="entry name" value="ACETOLACTATE SYNTHASE CATALYTIC SUBUNIT, MITOCHONDRIAL"/>
    <property type="match status" value="1"/>
</dbReference>
<evidence type="ECO:0000256" key="7">
    <source>
        <dbReference type="ARBA" id="ARBA00023304"/>
    </source>
</evidence>
<dbReference type="STRING" id="537013.CLOSTMETH_02440"/>
<sequence length="538" mass="57814">MTTAAQAMVKCLEEEGVKVVFGYPGAAICPFYDALASSDIRHILVRQEQNGAHAANGYARMSGRPGVCIATSGPGATNLLTGIATAYSDSIPIVCITGQVSTELLGRDVFQEVDITGAVEPFVKHSYLVKKASDIPRVFKEAFHIAASGRPGPVLIDVPVDVQRVEFDYAYPESVNIRGYKPSVKGHVGQIKKVAAAIKEAKCPVICAGGGVIGSQSTEELVALAEKCNIPVITTMMGISTIPSKHPLYYGMLGMHGVRVANSAILDSDLLILIGARVSDRAVATPGVLEKRTKIIHIDVDPAEIGKNVGVSIPVVGDAKVILNQLNEIIEPAEHIDWIRKLDEIRAESVRPFEKREGSVNPKEFMTLLSESAPEETYVVADVGQNQIWTANYFQVKKGKFMTSGGMGTMGYSVPAAMGVQLASEGQPVVAVCGDGSFQMQMMELATMCQHDIPVKIVVLKNNRLGMVRELQTKGFGDRQTAVFLDGSPNFSILASAYGIPAQTIDSIDQAKDAFQEFFAAKTPYLLEVIVDKDEPTL</sequence>
<comment type="pathway">
    <text evidence="2 9">Amino-acid biosynthesis; L-valine biosynthesis; L-valine from pyruvate: step 1/4.</text>
</comment>
<evidence type="ECO:0000259" key="10">
    <source>
        <dbReference type="Pfam" id="PF00205"/>
    </source>
</evidence>
<dbReference type="InterPro" id="IPR029061">
    <property type="entry name" value="THDP-binding"/>
</dbReference>
<dbReference type="GO" id="GO:0009097">
    <property type="term" value="P:isoleucine biosynthetic process"/>
    <property type="evidence" value="ECO:0007669"/>
    <property type="project" value="UniProtKB-UniPathway"/>
</dbReference>
<comment type="catalytic activity">
    <reaction evidence="8 9">
        <text>2 pyruvate + H(+) = (2S)-2-acetolactate + CO2</text>
        <dbReference type="Rhea" id="RHEA:25249"/>
        <dbReference type="ChEBI" id="CHEBI:15361"/>
        <dbReference type="ChEBI" id="CHEBI:15378"/>
        <dbReference type="ChEBI" id="CHEBI:16526"/>
        <dbReference type="ChEBI" id="CHEBI:58476"/>
        <dbReference type="EC" id="2.2.1.6"/>
    </reaction>
</comment>
<dbReference type="Pfam" id="PF00205">
    <property type="entry name" value="TPP_enzyme_M"/>
    <property type="match status" value="1"/>
</dbReference>
<dbReference type="Proteomes" id="UP000003340">
    <property type="component" value="Unassembled WGS sequence"/>
</dbReference>
<keyword evidence="6 9" id="KW-0786">Thiamine pyrophosphate</keyword>
<dbReference type="CDD" id="cd07035">
    <property type="entry name" value="TPP_PYR_POX_like"/>
    <property type="match status" value="1"/>
</dbReference>
<comment type="caution">
    <text evidence="13">The sequence shown here is derived from an EMBL/GenBank/DDBJ whole genome shotgun (WGS) entry which is preliminary data.</text>
</comment>
<comment type="cofactor">
    <cofactor evidence="9">
        <name>Mg(2+)</name>
        <dbReference type="ChEBI" id="CHEBI:18420"/>
    </cofactor>
    <text evidence="9">Binds 1 Mg(2+) ion per subunit.</text>
</comment>
<dbReference type="GO" id="GO:0003984">
    <property type="term" value="F:acetolactate synthase activity"/>
    <property type="evidence" value="ECO:0007669"/>
    <property type="project" value="UniProtKB-EC"/>
</dbReference>
<reference evidence="13 14" key="1">
    <citation type="submission" date="2009-01" db="EMBL/GenBank/DDBJ databases">
        <authorList>
            <person name="Fulton L."/>
            <person name="Clifton S."/>
            <person name="Fulton B."/>
            <person name="Xu J."/>
            <person name="Minx P."/>
            <person name="Pepin K.H."/>
            <person name="Johnson M."/>
            <person name="Bhonagiri V."/>
            <person name="Nash W.E."/>
            <person name="Mardis E.R."/>
            <person name="Wilson R.K."/>
        </authorList>
    </citation>
    <scope>NUCLEOTIDE SEQUENCE [LARGE SCALE GENOMIC DNA]</scope>
    <source>
        <strain evidence="13 14">DSM 5476</strain>
    </source>
</reference>
<keyword evidence="14" id="KW-1185">Reference proteome</keyword>
<dbReference type="eggNOG" id="COG0028">
    <property type="taxonomic scope" value="Bacteria"/>
</dbReference>
<feature type="domain" description="Thiamine pyrophosphate enzyme N-terminal TPP-binding" evidence="12">
    <location>
        <begin position="3"/>
        <end position="116"/>
    </location>
</feature>
<gene>
    <name evidence="13" type="primary">ilvB</name>
    <name evidence="13" type="ORF">CLOSTMETH_02440</name>
</gene>
<evidence type="ECO:0000256" key="8">
    <source>
        <dbReference type="ARBA" id="ARBA00048670"/>
    </source>
</evidence>
<evidence type="ECO:0000256" key="9">
    <source>
        <dbReference type="RuleBase" id="RU003591"/>
    </source>
</evidence>
<evidence type="ECO:0000259" key="12">
    <source>
        <dbReference type="Pfam" id="PF02776"/>
    </source>
</evidence>
<keyword evidence="9" id="KW-0479">Metal-binding</keyword>
<dbReference type="InterPro" id="IPR012846">
    <property type="entry name" value="Acetolactate_synth_lsu"/>
</dbReference>
<evidence type="ECO:0000256" key="4">
    <source>
        <dbReference type="ARBA" id="ARBA00013145"/>
    </source>
</evidence>
<dbReference type="Gene3D" id="3.40.50.970">
    <property type="match status" value="2"/>
</dbReference>
<dbReference type="NCBIfam" id="TIGR00118">
    <property type="entry name" value="acolac_lg"/>
    <property type="match status" value="1"/>
</dbReference>
<proteinExistence type="inferred from homology"/>
<dbReference type="FunFam" id="3.40.50.1220:FF:000008">
    <property type="entry name" value="Acetolactate synthase"/>
    <property type="match status" value="1"/>
</dbReference>
<evidence type="ECO:0000259" key="11">
    <source>
        <dbReference type="Pfam" id="PF02775"/>
    </source>
</evidence>
<dbReference type="InterPro" id="IPR029035">
    <property type="entry name" value="DHS-like_NAD/FAD-binding_dom"/>
</dbReference>
<evidence type="ECO:0000313" key="14">
    <source>
        <dbReference type="Proteomes" id="UP000003340"/>
    </source>
</evidence>
<dbReference type="GO" id="GO:0009099">
    <property type="term" value="P:L-valine biosynthetic process"/>
    <property type="evidence" value="ECO:0007669"/>
    <property type="project" value="UniProtKB-UniPathway"/>
</dbReference>
<protein>
    <recommendedName>
        <fullName evidence="4 9">Acetolactate synthase</fullName>
        <ecNumber evidence="4 9">2.2.1.6</ecNumber>
    </recommendedName>
</protein>
<evidence type="ECO:0000256" key="2">
    <source>
        <dbReference type="ARBA" id="ARBA00005025"/>
    </source>
</evidence>
<dbReference type="InterPro" id="IPR011766">
    <property type="entry name" value="TPP_enzyme_TPP-bd"/>
</dbReference>
<organism evidence="13 14">
    <name type="scientific">[Clostridium] methylpentosum DSM 5476</name>
    <dbReference type="NCBI Taxonomy" id="537013"/>
    <lineage>
        <taxon>Bacteria</taxon>
        <taxon>Bacillati</taxon>
        <taxon>Bacillota</taxon>
        <taxon>Clostridia</taxon>
        <taxon>Eubacteriales</taxon>
        <taxon>Oscillospiraceae</taxon>
        <taxon>Oscillospiraceae incertae sedis</taxon>
    </lineage>
</organism>
<dbReference type="AlphaFoldDB" id="C0EF01"/>
<comment type="similarity">
    <text evidence="3 9">Belongs to the TPP enzyme family.</text>
</comment>
<dbReference type="InterPro" id="IPR045229">
    <property type="entry name" value="TPP_enz"/>
</dbReference>
<dbReference type="SUPFAM" id="SSF52467">
    <property type="entry name" value="DHS-like NAD/FAD-binding domain"/>
    <property type="match status" value="1"/>
</dbReference>
<dbReference type="PANTHER" id="PTHR18968">
    <property type="entry name" value="THIAMINE PYROPHOSPHATE ENZYMES"/>
    <property type="match status" value="1"/>
</dbReference>
<evidence type="ECO:0000256" key="6">
    <source>
        <dbReference type="ARBA" id="ARBA00023052"/>
    </source>
</evidence>
<dbReference type="GO" id="GO:0005948">
    <property type="term" value="C:acetolactate synthase complex"/>
    <property type="evidence" value="ECO:0007669"/>
    <property type="project" value="TreeGrafter"/>
</dbReference>
<keyword evidence="5 9" id="KW-0028">Amino-acid biosynthesis</keyword>
<dbReference type="HOGENOM" id="CLU_013748_1_2_9"/>
<dbReference type="GO" id="GO:0030976">
    <property type="term" value="F:thiamine pyrophosphate binding"/>
    <property type="evidence" value="ECO:0007669"/>
    <property type="project" value="UniProtKB-UniRule"/>
</dbReference>
<evidence type="ECO:0000256" key="3">
    <source>
        <dbReference type="ARBA" id="ARBA00007812"/>
    </source>
</evidence>
<dbReference type="GO" id="GO:0000287">
    <property type="term" value="F:magnesium ion binding"/>
    <property type="evidence" value="ECO:0007669"/>
    <property type="project" value="UniProtKB-UniRule"/>
</dbReference>
<comment type="cofactor">
    <cofactor evidence="9">
        <name>thiamine diphosphate</name>
        <dbReference type="ChEBI" id="CHEBI:58937"/>
    </cofactor>
    <text evidence="9">Binds 1 thiamine pyrophosphate per subunit.</text>
</comment>
<dbReference type="UniPathway" id="UPA00047">
    <property type="reaction ID" value="UER00055"/>
</dbReference>
<keyword evidence="9 13" id="KW-0808">Transferase</keyword>
<name>C0EF01_9FIRM</name>
<dbReference type="Gene3D" id="3.40.50.1220">
    <property type="entry name" value="TPP-binding domain"/>
    <property type="match status" value="1"/>
</dbReference>
<evidence type="ECO:0000256" key="1">
    <source>
        <dbReference type="ARBA" id="ARBA00004974"/>
    </source>
</evidence>
<dbReference type="EC" id="2.2.1.6" evidence="4 9"/>
<evidence type="ECO:0000313" key="13">
    <source>
        <dbReference type="EMBL" id="EEG29903.1"/>
    </source>
</evidence>
<reference evidence="13 14" key="2">
    <citation type="submission" date="2009-02" db="EMBL/GenBank/DDBJ databases">
        <title>Draft genome sequence of Clostridium methylpentosum (DSM 5476).</title>
        <authorList>
            <person name="Sudarsanam P."/>
            <person name="Ley R."/>
            <person name="Guruge J."/>
            <person name="Turnbaugh P.J."/>
            <person name="Mahowald M."/>
            <person name="Liep D."/>
            <person name="Gordon J."/>
        </authorList>
    </citation>
    <scope>NUCLEOTIDE SEQUENCE [LARGE SCALE GENOMIC DNA]</scope>
    <source>
        <strain evidence="13 14">DSM 5476</strain>
    </source>
</reference>
<dbReference type="Pfam" id="PF02776">
    <property type="entry name" value="TPP_enzyme_N"/>
    <property type="match status" value="1"/>
</dbReference>
<feature type="domain" description="Thiamine pyrophosphate enzyme TPP-binding" evidence="11">
    <location>
        <begin position="382"/>
        <end position="529"/>
    </location>
</feature>